<keyword evidence="3" id="KW-1185">Reference proteome</keyword>
<dbReference type="GO" id="GO:0003676">
    <property type="term" value="F:nucleic acid binding"/>
    <property type="evidence" value="ECO:0007669"/>
    <property type="project" value="InterPro"/>
</dbReference>
<dbReference type="InterPro" id="IPR036875">
    <property type="entry name" value="Znf_CCHC_sf"/>
</dbReference>
<feature type="compositionally biased region" description="Acidic residues" evidence="1">
    <location>
        <begin position="86"/>
        <end position="118"/>
    </location>
</feature>
<comment type="caution">
    <text evidence="2">The sequence shown here is derived from an EMBL/GenBank/DDBJ whole genome shotgun (WGS) entry which is preliminary data.</text>
</comment>
<evidence type="ECO:0000256" key="1">
    <source>
        <dbReference type="SAM" id="MobiDB-lite"/>
    </source>
</evidence>
<accession>A0AAN9P9P8</accession>
<sequence length="141" mass="15785">MIRVLLLLDADANIGDATCSTERVQDPSSNYSRKKSTRRCSVCHVRGHNKRSCPGLYDNEVFDDEHLDDISAQELDDDAADRTSLVDDDSDDFSSDGFSGDDYEEDDESEHSEEDEDHYDALDEMHFAGVGVALMTGYVTY</sequence>
<dbReference type="GO" id="GO:0008270">
    <property type="term" value="F:zinc ion binding"/>
    <property type="evidence" value="ECO:0007669"/>
    <property type="project" value="InterPro"/>
</dbReference>
<protein>
    <submittedName>
        <fullName evidence="2">Uncharacterized protein</fullName>
    </submittedName>
</protein>
<dbReference type="SUPFAM" id="SSF57756">
    <property type="entry name" value="Retrovirus zinc finger-like domains"/>
    <property type="match status" value="1"/>
</dbReference>
<evidence type="ECO:0000313" key="3">
    <source>
        <dbReference type="Proteomes" id="UP001372338"/>
    </source>
</evidence>
<reference evidence="2 3" key="1">
    <citation type="submission" date="2024-01" db="EMBL/GenBank/DDBJ databases">
        <title>The genomes of 5 underutilized Papilionoideae crops provide insights into root nodulation and disease resistanc.</title>
        <authorList>
            <person name="Yuan L."/>
        </authorList>
    </citation>
    <scope>NUCLEOTIDE SEQUENCE [LARGE SCALE GENOMIC DNA]</scope>
    <source>
        <strain evidence="2">ZHUSHIDOU_FW_LH</strain>
        <tissue evidence="2">Leaf</tissue>
    </source>
</reference>
<dbReference type="EMBL" id="JAYWIO010000001">
    <property type="protein sequence ID" value="KAK7290703.1"/>
    <property type="molecule type" value="Genomic_DNA"/>
</dbReference>
<gene>
    <name evidence="2" type="ORF">RIF29_05306</name>
</gene>
<name>A0AAN9P9P8_CROPI</name>
<evidence type="ECO:0000313" key="2">
    <source>
        <dbReference type="EMBL" id="KAK7290703.1"/>
    </source>
</evidence>
<dbReference type="Proteomes" id="UP001372338">
    <property type="component" value="Unassembled WGS sequence"/>
</dbReference>
<dbReference type="AlphaFoldDB" id="A0AAN9P9P8"/>
<proteinExistence type="predicted"/>
<feature type="region of interest" description="Disordered" evidence="1">
    <location>
        <begin position="74"/>
        <end position="123"/>
    </location>
</feature>
<organism evidence="2 3">
    <name type="scientific">Crotalaria pallida</name>
    <name type="common">Smooth rattlebox</name>
    <name type="synonym">Crotalaria striata</name>
    <dbReference type="NCBI Taxonomy" id="3830"/>
    <lineage>
        <taxon>Eukaryota</taxon>
        <taxon>Viridiplantae</taxon>
        <taxon>Streptophyta</taxon>
        <taxon>Embryophyta</taxon>
        <taxon>Tracheophyta</taxon>
        <taxon>Spermatophyta</taxon>
        <taxon>Magnoliopsida</taxon>
        <taxon>eudicotyledons</taxon>
        <taxon>Gunneridae</taxon>
        <taxon>Pentapetalae</taxon>
        <taxon>rosids</taxon>
        <taxon>fabids</taxon>
        <taxon>Fabales</taxon>
        <taxon>Fabaceae</taxon>
        <taxon>Papilionoideae</taxon>
        <taxon>50 kb inversion clade</taxon>
        <taxon>genistoids sensu lato</taxon>
        <taxon>core genistoids</taxon>
        <taxon>Crotalarieae</taxon>
        <taxon>Crotalaria</taxon>
    </lineage>
</organism>